<dbReference type="EC" id="2.4.-.-" evidence="2"/>
<accession>A0ABS7B586</accession>
<evidence type="ECO:0000313" key="3">
    <source>
        <dbReference type="Proteomes" id="UP001519863"/>
    </source>
</evidence>
<dbReference type="SUPFAM" id="SSF53448">
    <property type="entry name" value="Nucleotide-diphospho-sugar transferases"/>
    <property type="match status" value="1"/>
</dbReference>
<keyword evidence="3" id="KW-1185">Reference proteome</keyword>
<gene>
    <name evidence="2" type="ORF">KZ829_17100</name>
</gene>
<sequence length="124" mass="13304">MIVLIPAYQPGLRLAELVGRLGHHRVVVVDDGSGPPYAEMFERARRAGAEVITLDRNRGKGFALRTGFAHIGARCPGELATEIALFLAGFAIQRAFVFRRSTTAPHMADRATAGRDTTTGAMAA</sequence>
<keyword evidence="2" id="KW-0808">Transferase</keyword>
<dbReference type="GO" id="GO:0016757">
    <property type="term" value="F:glycosyltransferase activity"/>
    <property type="evidence" value="ECO:0007669"/>
    <property type="project" value="UniProtKB-KW"/>
</dbReference>
<protein>
    <submittedName>
        <fullName evidence="2">Glycosyltransferase</fullName>
        <ecNumber evidence="2">2.4.-.-</ecNumber>
    </submittedName>
</protein>
<dbReference type="RefSeq" id="WP_220144899.1">
    <property type="nucleotide sequence ID" value="NZ_JAHXZI010000008.1"/>
</dbReference>
<keyword evidence="2" id="KW-0328">Glycosyltransferase</keyword>
<organism evidence="2 3">
    <name type="scientific">Actinoplanes hulinensis</name>
    <dbReference type="NCBI Taxonomy" id="1144547"/>
    <lineage>
        <taxon>Bacteria</taxon>
        <taxon>Bacillati</taxon>
        <taxon>Actinomycetota</taxon>
        <taxon>Actinomycetes</taxon>
        <taxon>Micromonosporales</taxon>
        <taxon>Micromonosporaceae</taxon>
        <taxon>Actinoplanes</taxon>
    </lineage>
</organism>
<name>A0ABS7B586_9ACTN</name>
<evidence type="ECO:0000313" key="2">
    <source>
        <dbReference type="EMBL" id="MBW6435458.1"/>
    </source>
</evidence>
<dbReference type="Pfam" id="PF00535">
    <property type="entry name" value="Glycos_transf_2"/>
    <property type="match status" value="1"/>
</dbReference>
<comment type="caution">
    <text evidence="2">The sequence shown here is derived from an EMBL/GenBank/DDBJ whole genome shotgun (WGS) entry which is preliminary data.</text>
</comment>
<reference evidence="2 3" key="1">
    <citation type="journal article" date="2013" name="Antonie Van Leeuwenhoek">
        <title>Actinoplanes hulinensis sp. nov., a novel actinomycete isolated from soybean root (Glycine max (L.) Merr).</title>
        <authorList>
            <person name="Shen Y."/>
            <person name="Liu C."/>
            <person name="Wang X."/>
            <person name="Zhao J."/>
            <person name="Jia F."/>
            <person name="Zhang Y."/>
            <person name="Wang L."/>
            <person name="Yang D."/>
            <person name="Xiang W."/>
        </authorList>
    </citation>
    <scope>NUCLEOTIDE SEQUENCE [LARGE SCALE GENOMIC DNA]</scope>
    <source>
        <strain evidence="2 3">NEAU-M9</strain>
    </source>
</reference>
<evidence type="ECO:0000259" key="1">
    <source>
        <dbReference type="Pfam" id="PF00535"/>
    </source>
</evidence>
<dbReference type="Gene3D" id="3.90.550.10">
    <property type="entry name" value="Spore Coat Polysaccharide Biosynthesis Protein SpsA, Chain A"/>
    <property type="match status" value="1"/>
</dbReference>
<proteinExistence type="predicted"/>
<dbReference type="InterPro" id="IPR029044">
    <property type="entry name" value="Nucleotide-diphossugar_trans"/>
</dbReference>
<feature type="domain" description="Glycosyltransferase 2-like" evidence="1">
    <location>
        <begin position="3"/>
        <end position="70"/>
    </location>
</feature>
<dbReference type="Proteomes" id="UP001519863">
    <property type="component" value="Unassembled WGS sequence"/>
</dbReference>
<dbReference type="EMBL" id="JAHXZI010000008">
    <property type="protein sequence ID" value="MBW6435458.1"/>
    <property type="molecule type" value="Genomic_DNA"/>
</dbReference>
<dbReference type="InterPro" id="IPR001173">
    <property type="entry name" value="Glyco_trans_2-like"/>
</dbReference>